<reference evidence="1 2" key="1">
    <citation type="submission" date="2021-03" db="EMBL/GenBank/DDBJ databases">
        <title>Enterococcal diversity collection.</title>
        <authorList>
            <person name="Gilmore M.S."/>
            <person name="Schwartzman J."/>
            <person name="Van Tyne D."/>
            <person name="Martin M."/>
            <person name="Earl A.M."/>
            <person name="Manson A.L."/>
            <person name="Straub T."/>
            <person name="Salamzade R."/>
            <person name="Saavedra J."/>
            <person name="Lebreton F."/>
            <person name="Prichula J."/>
            <person name="Schaufler K."/>
            <person name="Gaca A."/>
            <person name="Sgardioli B."/>
            <person name="Wagenaar J."/>
            <person name="Strong T."/>
        </authorList>
    </citation>
    <scope>NUCLEOTIDE SEQUENCE [LARGE SCALE GENOMIC DNA]</scope>
    <source>
        <strain evidence="1 2">DIV0869a</strain>
    </source>
</reference>
<comment type="caution">
    <text evidence="1">The sequence shown here is derived from an EMBL/GenBank/DDBJ whole genome shotgun (WGS) entry which is preliminary data.</text>
</comment>
<dbReference type="RefSeq" id="WP_207111116.1">
    <property type="nucleotide sequence ID" value="NZ_JAFLWD010000003.1"/>
</dbReference>
<accession>A0ABS3GUS5</accession>
<protein>
    <submittedName>
        <fullName evidence="1">Uncharacterized protein</fullName>
    </submittedName>
</protein>
<organism evidence="1 2">
    <name type="scientific">Candidatus Enterococcus ikei</name>
    <dbReference type="NCBI Taxonomy" id="2815326"/>
    <lineage>
        <taxon>Bacteria</taxon>
        <taxon>Bacillati</taxon>
        <taxon>Bacillota</taxon>
        <taxon>Bacilli</taxon>
        <taxon>Lactobacillales</taxon>
        <taxon>Enterococcaceae</taxon>
        <taxon>Enterococcus</taxon>
    </lineage>
</organism>
<evidence type="ECO:0000313" key="1">
    <source>
        <dbReference type="EMBL" id="MBO0439007.1"/>
    </source>
</evidence>
<name>A0ABS3GUS5_9ENTE</name>
<evidence type="ECO:0000313" key="2">
    <source>
        <dbReference type="Proteomes" id="UP000664632"/>
    </source>
</evidence>
<proteinExistence type="predicted"/>
<gene>
    <name evidence="1" type="ORF">JZO69_01350</name>
</gene>
<dbReference type="EMBL" id="JAFLWD010000003">
    <property type="protein sequence ID" value="MBO0439007.1"/>
    <property type="molecule type" value="Genomic_DNA"/>
</dbReference>
<keyword evidence="2" id="KW-1185">Reference proteome</keyword>
<sequence>MNESKLRICKFPSCKKETYSKKTLFCGEHERLYKEFKKNTKIVSGMAGTAVLVFIAKNIAKKF</sequence>
<dbReference type="Proteomes" id="UP000664632">
    <property type="component" value="Unassembled WGS sequence"/>
</dbReference>